<evidence type="ECO:0000313" key="3">
    <source>
        <dbReference type="EMBL" id="ATY59003.1"/>
    </source>
</evidence>
<dbReference type="GO" id="GO:0008236">
    <property type="term" value="F:serine-type peptidase activity"/>
    <property type="evidence" value="ECO:0007669"/>
    <property type="project" value="InterPro"/>
</dbReference>
<feature type="chain" id="PRO_5014164721" evidence="1">
    <location>
        <begin position="19"/>
        <end position="91"/>
    </location>
</feature>
<gene>
    <name evidence="3" type="ORF">A9K55_002744</name>
</gene>
<dbReference type="Proteomes" id="UP000323067">
    <property type="component" value="Chromosome iv"/>
</dbReference>
<evidence type="ECO:0000256" key="1">
    <source>
        <dbReference type="SAM" id="SignalP"/>
    </source>
</evidence>
<dbReference type="EMBL" id="CP023322">
    <property type="protein sequence ID" value="ATY59003.1"/>
    <property type="molecule type" value="Genomic_DNA"/>
</dbReference>
<dbReference type="InterPro" id="IPR001375">
    <property type="entry name" value="Peptidase_S9_cat"/>
</dbReference>
<feature type="signal peptide" evidence="1">
    <location>
        <begin position="1"/>
        <end position="18"/>
    </location>
</feature>
<keyword evidence="1" id="KW-0732">Signal</keyword>
<dbReference type="Pfam" id="PF00326">
    <property type="entry name" value="Peptidase_S9"/>
    <property type="match status" value="1"/>
</dbReference>
<dbReference type="AlphaFoldDB" id="A0A2H4S7B5"/>
<dbReference type="VEuPathDB" id="FungiDB:CCM_05383"/>
<accession>A0A2H4S7B5</accession>
<evidence type="ECO:0000313" key="4">
    <source>
        <dbReference type="Proteomes" id="UP000323067"/>
    </source>
</evidence>
<name>A0A2H4S7B5_CORMI</name>
<reference evidence="3 4" key="1">
    <citation type="journal article" date="2017" name="BMC Genomics">
        <title>Chromosome level assembly and secondary metabolite potential of the parasitic fungus Cordyceps militaris.</title>
        <authorList>
            <person name="Kramer G.J."/>
            <person name="Nodwell J.R."/>
        </authorList>
    </citation>
    <scope>NUCLEOTIDE SEQUENCE [LARGE SCALE GENOMIC DNA]</scope>
    <source>
        <strain evidence="3 4">ATCC 34164</strain>
    </source>
</reference>
<proteinExistence type="predicted"/>
<dbReference type="VEuPathDB" id="FungiDB:A9K55_002744"/>
<organism evidence="3 4">
    <name type="scientific">Cordyceps militaris</name>
    <name type="common">Caterpillar fungus</name>
    <name type="synonym">Clavaria militaris</name>
    <dbReference type="NCBI Taxonomy" id="73501"/>
    <lineage>
        <taxon>Eukaryota</taxon>
        <taxon>Fungi</taxon>
        <taxon>Dikarya</taxon>
        <taxon>Ascomycota</taxon>
        <taxon>Pezizomycotina</taxon>
        <taxon>Sordariomycetes</taxon>
        <taxon>Hypocreomycetidae</taxon>
        <taxon>Hypocreales</taxon>
        <taxon>Cordycipitaceae</taxon>
        <taxon>Cordyceps</taxon>
    </lineage>
</organism>
<protein>
    <submittedName>
        <fullName evidence="3">Peptidase S9</fullName>
    </submittedName>
</protein>
<evidence type="ECO:0000259" key="2">
    <source>
        <dbReference type="Pfam" id="PF00326"/>
    </source>
</evidence>
<feature type="domain" description="Peptidase S9 prolyl oligopeptidase catalytic" evidence="2">
    <location>
        <begin position="36"/>
        <end position="81"/>
    </location>
</feature>
<dbReference type="GO" id="GO:0006508">
    <property type="term" value="P:proteolysis"/>
    <property type="evidence" value="ECO:0007669"/>
    <property type="project" value="InterPro"/>
</dbReference>
<dbReference type="InterPro" id="IPR029058">
    <property type="entry name" value="AB_hydrolase_fold"/>
</dbReference>
<sequence length="91" mass="10209">MLVIYQLTVLLCLEPAMAEKPNTNATARVAEDYKAQSFRTLADKGYIVVSADGMGTNWRSKPFHDVCYKNIKDADRIAWMRAAARIAPVVF</sequence>
<dbReference type="Gene3D" id="3.40.50.1820">
    <property type="entry name" value="alpha/beta hydrolase"/>
    <property type="match status" value="1"/>
</dbReference>